<evidence type="ECO:0000313" key="1">
    <source>
        <dbReference type="EMBL" id="RYP11253.1"/>
    </source>
</evidence>
<protein>
    <submittedName>
        <fullName evidence="1">Uncharacterized protein</fullName>
    </submittedName>
</protein>
<dbReference type="AlphaFoldDB" id="A0A4Q4U003"/>
<proteinExistence type="predicted"/>
<sequence length="95" mass="10109">MTAFAASTPRICGSQLSAEAGPDRRGHLVLAVALRAGVLDRRLEPVQKLAGGGRGDYSLTYKPNIYYYPETTGQAIPDGPFAASVPRSDIRPGSY</sequence>
<gene>
    <name evidence="1" type="ORF">DL764_000209</name>
</gene>
<reference evidence="1 2" key="1">
    <citation type="submission" date="2018-06" db="EMBL/GenBank/DDBJ databases">
        <title>Complete Genomes of Monosporascus.</title>
        <authorList>
            <person name="Robinson A.J."/>
            <person name="Natvig D.O."/>
        </authorList>
    </citation>
    <scope>NUCLEOTIDE SEQUENCE [LARGE SCALE GENOMIC DNA]</scope>
    <source>
        <strain evidence="1 2">CBS 110550</strain>
    </source>
</reference>
<dbReference type="Proteomes" id="UP000293360">
    <property type="component" value="Unassembled WGS sequence"/>
</dbReference>
<dbReference type="EMBL" id="QJNU01000004">
    <property type="protein sequence ID" value="RYP11253.1"/>
    <property type="molecule type" value="Genomic_DNA"/>
</dbReference>
<evidence type="ECO:0000313" key="2">
    <source>
        <dbReference type="Proteomes" id="UP000293360"/>
    </source>
</evidence>
<organism evidence="1 2">
    <name type="scientific">Monosporascus ibericus</name>
    <dbReference type="NCBI Taxonomy" id="155417"/>
    <lineage>
        <taxon>Eukaryota</taxon>
        <taxon>Fungi</taxon>
        <taxon>Dikarya</taxon>
        <taxon>Ascomycota</taxon>
        <taxon>Pezizomycotina</taxon>
        <taxon>Sordariomycetes</taxon>
        <taxon>Xylariomycetidae</taxon>
        <taxon>Xylariales</taxon>
        <taxon>Xylariales incertae sedis</taxon>
        <taxon>Monosporascus</taxon>
    </lineage>
</organism>
<comment type="caution">
    <text evidence="1">The sequence shown here is derived from an EMBL/GenBank/DDBJ whole genome shotgun (WGS) entry which is preliminary data.</text>
</comment>
<accession>A0A4Q4U003</accession>
<keyword evidence="2" id="KW-1185">Reference proteome</keyword>
<name>A0A4Q4U003_9PEZI</name>